<evidence type="ECO:0008006" key="3">
    <source>
        <dbReference type="Google" id="ProtNLM"/>
    </source>
</evidence>
<proteinExistence type="predicted"/>
<dbReference type="RefSeq" id="WP_149111395.1">
    <property type="nucleotide sequence ID" value="NZ_CP042425.1"/>
</dbReference>
<keyword evidence="2" id="KW-1185">Reference proteome</keyword>
<dbReference type="AlphaFoldDB" id="A0A5C1AIB6"/>
<dbReference type="PROSITE" id="PS51257">
    <property type="entry name" value="PROKAR_LIPOPROTEIN"/>
    <property type="match status" value="1"/>
</dbReference>
<gene>
    <name evidence="1" type="ORF">PX52LOC_03671</name>
</gene>
<dbReference type="KEGG" id="lrs:PX52LOC_03671"/>
<accession>A0A5C1AIB6</accession>
<dbReference type="EMBL" id="CP042425">
    <property type="protein sequence ID" value="QEL16708.1"/>
    <property type="molecule type" value="Genomic_DNA"/>
</dbReference>
<name>A0A5C1AIB6_9BACT</name>
<evidence type="ECO:0000313" key="1">
    <source>
        <dbReference type="EMBL" id="QEL16708.1"/>
    </source>
</evidence>
<protein>
    <recommendedName>
        <fullName evidence="3">Lipoprotein</fullName>
    </recommendedName>
</protein>
<dbReference type="Proteomes" id="UP000324974">
    <property type="component" value="Chromosome"/>
</dbReference>
<reference evidence="2" key="1">
    <citation type="submission" date="2019-08" db="EMBL/GenBank/DDBJ databases">
        <title>Limnoglobus roseus gen. nov., sp. nov., a novel freshwater planctomycete with a giant genome from the family Gemmataceae.</title>
        <authorList>
            <person name="Kulichevskaya I.S."/>
            <person name="Naumoff D.G."/>
            <person name="Miroshnikov K."/>
            <person name="Ivanova A."/>
            <person name="Philippov D.A."/>
            <person name="Hakobyan A."/>
            <person name="Rijpstra I.C."/>
            <person name="Sinninghe Damste J.S."/>
            <person name="Liesack W."/>
            <person name="Dedysh S.N."/>
        </authorList>
    </citation>
    <scope>NUCLEOTIDE SEQUENCE [LARGE SCALE GENOMIC DNA]</scope>
    <source>
        <strain evidence="2">PX52</strain>
    </source>
</reference>
<evidence type="ECO:0000313" key="2">
    <source>
        <dbReference type="Proteomes" id="UP000324974"/>
    </source>
</evidence>
<sequence length="130" mass="14534">MNLAFRGSLLATALLGLVGCESAEAKRKAKAEAERAAIWAALTYDKAISQQTQRNVTLGEVFLGLSDHKKADYVRNLKRIPLDGCPEEFARAYREHIVAWDSRDERRITSTFADVLAVARVHGVEFDTRQ</sequence>
<organism evidence="1 2">
    <name type="scientific">Limnoglobus roseus</name>
    <dbReference type="NCBI Taxonomy" id="2598579"/>
    <lineage>
        <taxon>Bacteria</taxon>
        <taxon>Pseudomonadati</taxon>
        <taxon>Planctomycetota</taxon>
        <taxon>Planctomycetia</taxon>
        <taxon>Gemmatales</taxon>
        <taxon>Gemmataceae</taxon>
        <taxon>Limnoglobus</taxon>
    </lineage>
</organism>